<reference evidence="1" key="1">
    <citation type="journal article" date="2021" name="Proc. Natl. Acad. Sci. U.S.A.">
        <title>A Catalog of Tens of Thousands of Viruses from Human Metagenomes Reveals Hidden Associations with Chronic Diseases.</title>
        <authorList>
            <person name="Tisza M.J."/>
            <person name="Buck C.B."/>
        </authorList>
    </citation>
    <scope>NUCLEOTIDE SEQUENCE</scope>
    <source>
        <strain evidence="1">CtKwa30</strain>
    </source>
</reference>
<accession>A0A8S5U9R8</accession>
<dbReference type="InterPro" id="IPR010982">
    <property type="entry name" value="Lambda_DNA-bd_dom_sf"/>
</dbReference>
<evidence type="ECO:0000313" key="1">
    <source>
        <dbReference type="EMBL" id="DAF91212.1"/>
    </source>
</evidence>
<dbReference type="SUPFAM" id="SSF47413">
    <property type="entry name" value="lambda repressor-like DNA-binding domains"/>
    <property type="match status" value="1"/>
</dbReference>
<proteinExistence type="predicted"/>
<dbReference type="EMBL" id="BK016046">
    <property type="protein sequence ID" value="DAF91212.1"/>
    <property type="molecule type" value="Genomic_DNA"/>
</dbReference>
<dbReference type="CDD" id="cd00093">
    <property type="entry name" value="HTH_XRE"/>
    <property type="match status" value="1"/>
</dbReference>
<dbReference type="GO" id="GO:0003677">
    <property type="term" value="F:DNA binding"/>
    <property type="evidence" value="ECO:0007669"/>
    <property type="project" value="InterPro"/>
</dbReference>
<dbReference type="Gene3D" id="1.10.3100.10">
    <property type="entry name" value="Putative cytoplasmic protein"/>
    <property type="match status" value="1"/>
</dbReference>
<protein>
    <submittedName>
        <fullName evidence="1">Uncharacterized protein</fullName>
    </submittedName>
</protein>
<dbReference type="InterPro" id="IPR001387">
    <property type="entry name" value="Cro/C1-type_HTH"/>
</dbReference>
<sequence length="141" mass="15696">MSDLLTPVGLRCRRKALGLTRAELGELIVAPESAIRSWEIGKSRPRDPLAIHMILGNIEDAADDCVAELLGRYNHDFKALGIGPDDLEVYSTQAAYEEHSEWASLLPFSTYQVCVGRVFSRLASLGIFAYIVPARLKEHRK</sequence>
<organism evidence="1">
    <name type="scientific">Siphoviridae sp. ctKwa30</name>
    <dbReference type="NCBI Taxonomy" id="2825446"/>
    <lineage>
        <taxon>Viruses</taxon>
        <taxon>Duplodnaviria</taxon>
        <taxon>Heunggongvirae</taxon>
        <taxon>Uroviricota</taxon>
        <taxon>Caudoviricetes</taxon>
    </lineage>
</organism>
<dbReference type="InterPro" id="IPR027910">
    <property type="entry name" value="YdiL_sf"/>
</dbReference>
<name>A0A8S5U9R8_9CAUD</name>